<proteinExistence type="predicted"/>
<keyword evidence="2" id="KW-1185">Reference proteome</keyword>
<dbReference type="RefSeq" id="WP_066123857.1">
    <property type="nucleotide sequence ID" value="NZ_FKIF01000002.1"/>
</dbReference>
<protein>
    <submittedName>
        <fullName evidence="1">Uncharacterized protein</fullName>
    </submittedName>
</protein>
<sequence length="72" mass="7816">MTSEVGDAWVVYSPNESAVGDSAGFWSNEFGWVTLDQATCFSAEEIGRLQPPISTGGDACFVPWQEAQQHYG</sequence>
<gene>
    <name evidence="1" type="ORF">SAMEA3906486_00746</name>
</gene>
<dbReference type="OrthoDB" id="8686847at2"/>
<dbReference type="AlphaFoldDB" id="A0A157S6J5"/>
<evidence type="ECO:0000313" key="2">
    <source>
        <dbReference type="Proteomes" id="UP000076848"/>
    </source>
</evidence>
<organism evidence="1 2">
    <name type="scientific">Bordetella ansorpii</name>
    <dbReference type="NCBI Taxonomy" id="288768"/>
    <lineage>
        <taxon>Bacteria</taxon>
        <taxon>Pseudomonadati</taxon>
        <taxon>Pseudomonadota</taxon>
        <taxon>Betaproteobacteria</taxon>
        <taxon>Burkholderiales</taxon>
        <taxon>Alcaligenaceae</taxon>
        <taxon>Bordetella</taxon>
    </lineage>
</organism>
<reference evidence="1 2" key="1">
    <citation type="submission" date="2016-04" db="EMBL/GenBank/DDBJ databases">
        <authorList>
            <consortium name="Pathogen Informatics"/>
        </authorList>
    </citation>
    <scope>NUCLEOTIDE SEQUENCE [LARGE SCALE GENOMIC DNA]</scope>
    <source>
        <strain evidence="1 2">H050680373</strain>
    </source>
</reference>
<evidence type="ECO:0000313" key="1">
    <source>
        <dbReference type="EMBL" id="SAI66050.1"/>
    </source>
</evidence>
<name>A0A157S6J5_9BORD</name>
<dbReference type="EMBL" id="FKIF01000002">
    <property type="protein sequence ID" value="SAI66050.1"/>
    <property type="molecule type" value="Genomic_DNA"/>
</dbReference>
<accession>A0A157S6J5</accession>
<dbReference type="Proteomes" id="UP000076848">
    <property type="component" value="Unassembled WGS sequence"/>
</dbReference>